<accession>A0A5S5D4X9</accession>
<dbReference type="Proteomes" id="UP000322499">
    <property type="component" value="Unassembled WGS sequence"/>
</dbReference>
<dbReference type="InterPro" id="IPR029044">
    <property type="entry name" value="Nucleotide-diphossugar_trans"/>
</dbReference>
<dbReference type="AlphaFoldDB" id="A0A5S5D4X9"/>
<sequence>MRVVAVVQARMGSTRLPGKVLRPLAGRPVLSWVVRAARASAGVDDVVVATTVLPEDDVVAEAARAAGARVVRGDADDVLSRYLGALDEHPADAVVRLTADCPLLDPALVAMVVSAWRAAPDGVDYLATTLHRTLPRGLDVELITAGALRRAGQEATGHDRAHVTSHVWSRPEAFALAGLVVAPAAADLRITLDTAEDAALLDALVAETGDRAPGWRELVALLRSRPELAALNASVVQKSLEEG</sequence>
<dbReference type="GO" id="GO:0005829">
    <property type="term" value="C:cytosol"/>
    <property type="evidence" value="ECO:0007669"/>
    <property type="project" value="TreeGrafter"/>
</dbReference>
<dbReference type="PANTHER" id="PTHR42866">
    <property type="entry name" value="3-DEOXY-MANNO-OCTULOSONATE CYTIDYLYLTRANSFERASE"/>
    <property type="match status" value="1"/>
</dbReference>
<dbReference type="RefSeq" id="WP_166531909.1">
    <property type="nucleotide sequence ID" value="NZ_VNHW01000002.1"/>
</dbReference>
<dbReference type="Pfam" id="PF02348">
    <property type="entry name" value="CTP_transf_3"/>
    <property type="match status" value="1"/>
</dbReference>
<dbReference type="InterPro" id="IPR003329">
    <property type="entry name" value="Cytidylyl_trans"/>
</dbReference>
<organism evidence="1 2">
    <name type="scientific">Blastococcus xanthinilyticus</name>
    <dbReference type="NCBI Taxonomy" id="1564164"/>
    <lineage>
        <taxon>Bacteria</taxon>
        <taxon>Bacillati</taxon>
        <taxon>Actinomycetota</taxon>
        <taxon>Actinomycetes</taxon>
        <taxon>Geodermatophilales</taxon>
        <taxon>Geodermatophilaceae</taxon>
        <taxon>Blastococcus</taxon>
    </lineage>
</organism>
<dbReference type="PANTHER" id="PTHR42866:SF1">
    <property type="entry name" value="SPORE COAT POLYSACCHARIDE BIOSYNTHESIS PROTEIN SPSF"/>
    <property type="match status" value="1"/>
</dbReference>
<keyword evidence="2" id="KW-1185">Reference proteome</keyword>
<dbReference type="SUPFAM" id="SSF53448">
    <property type="entry name" value="Nucleotide-diphospho-sugar transferases"/>
    <property type="match status" value="1"/>
</dbReference>
<evidence type="ECO:0000313" key="1">
    <source>
        <dbReference type="EMBL" id="TYP89852.1"/>
    </source>
</evidence>
<name>A0A5S5D4X9_9ACTN</name>
<comment type="caution">
    <text evidence="1">The sequence shown here is derived from an EMBL/GenBank/DDBJ whole genome shotgun (WGS) entry which is preliminary data.</text>
</comment>
<protein>
    <submittedName>
        <fullName evidence="1">Spore coat polysaccharide biosynthesis protein SpsF</fullName>
    </submittedName>
</protein>
<evidence type="ECO:0000313" key="2">
    <source>
        <dbReference type="Proteomes" id="UP000322499"/>
    </source>
</evidence>
<proteinExistence type="predicted"/>
<gene>
    <name evidence="1" type="ORF">BD833_102329</name>
</gene>
<reference evidence="1 2" key="1">
    <citation type="submission" date="2019-07" db="EMBL/GenBank/DDBJ databases">
        <title>Genomic Encyclopedia of Archaeal and Bacterial Type Strains, Phase II (KMG-II): from individual species to whole genera.</title>
        <authorList>
            <person name="Goeker M."/>
        </authorList>
    </citation>
    <scope>NUCLEOTIDE SEQUENCE [LARGE SCALE GENOMIC DNA]</scope>
    <source>
        <strain evidence="1 2">DSM 46842</strain>
    </source>
</reference>
<dbReference type="Gene3D" id="3.90.550.10">
    <property type="entry name" value="Spore Coat Polysaccharide Biosynthesis Protein SpsA, Chain A"/>
    <property type="match status" value="1"/>
</dbReference>
<dbReference type="EMBL" id="VNHW01000002">
    <property type="protein sequence ID" value="TYP89852.1"/>
    <property type="molecule type" value="Genomic_DNA"/>
</dbReference>